<sequence>MNEKESHCIISLVRWLFKINAPCYNPYIEFLCTSEEKYFKKTIHQIKSDREMEERYTIFEEMFRDERYEGKAEGKAEFVLELLFELGKIPDDIRNNIMNERNISPLTKWHKIAAKSNSLEGFLEKI</sequence>
<gene>
    <name evidence="1" type="ORF">FYJ57_14970</name>
</gene>
<keyword evidence="2" id="KW-1185">Reference proteome</keyword>
<organism evidence="1 2">
    <name type="scientific">Oliverpabstia intestinalis</name>
    <dbReference type="NCBI Taxonomy" id="2606633"/>
    <lineage>
        <taxon>Bacteria</taxon>
        <taxon>Bacillati</taxon>
        <taxon>Bacillota</taxon>
        <taxon>Clostridia</taxon>
        <taxon>Lachnospirales</taxon>
        <taxon>Lachnospiraceae</taxon>
        <taxon>Oliverpabstia</taxon>
    </lineage>
</organism>
<name>A0A7X2TNE3_9FIRM</name>
<protein>
    <submittedName>
        <fullName evidence="1">Uncharacterized protein</fullName>
    </submittedName>
</protein>
<dbReference type="Proteomes" id="UP000440513">
    <property type="component" value="Unassembled WGS sequence"/>
</dbReference>
<comment type="caution">
    <text evidence="1">The sequence shown here is derived from an EMBL/GenBank/DDBJ whole genome shotgun (WGS) entry which is preliminary data.</text>
</comment>
<dbReference type="EMBL" id="VUMS01000066">
    <property type="protein sequence ID" value="MST67960.1"/>
    <property type="molecule type" value="Genomic_DNA"/>
</dbReference>
<evidence type="ECO:0000313" key="1">
    <source>
        <dbReference type="EMBL" id="MST67960.1"/>
    </source>
</evidence>
<evidence type="ECO:0000313" key="2">
    <source>
        <dbReference type="Proteomes" id="UP000440513"/>
    </source>
</evidence>
<dbReference type="RefSeq" id="WP_154433255.1">
    <property type="nucleotide sequence ID" value="NZ_JBQHQP010000037.1"/>
</dbReference>
<dbReference type="AlphaFoldDB" id="A0A7X2TNE3"/>
<accession>A0A7X2TNE3</accession>
<reference evidence="1 2" key="1">
    <citation type="submission" date="2019-08" db="EMBL/GenBank/DDBJ databases">
        <title>In-depth cultivation of the pig gut microbiome towards novel bacterial diversity and tailored functional studies.</title>
        <authorList>
            <person name="Wylensek D."/>
            <person name="Hitch T.C.A."/>
            <person name="Clavel T."/>
        </authorList>
    </citation>
    <scope>NUCLEOTIDE SEQUENCE [LARGE SCALE GENOMIC DNA]</scope>
    <source>
        <strain evidence="1 2">BSM-380-WT-5A</strain>
    </source>
</reference>
<proteinExistence type="predicted"/>